<dbReference type="InterPro" id="IPR050524">
    <property type="entry name" value="APC_YAT"/>
</dbReference>
<evidence type="ECO:0000256" key="4">
    <source>
        <dbReference type="ARBA" id="ARBA00022970"/>
    </source>
</evidence>
<keyword evidence="5 7" id="KW-1133">Transmembrane helix</keyword>
<feature type="transmembrane region" description="Helical" evidence="7">
    <location>
        <begin position="99"/>
        <end position="120"/>
    </location>
</feature>
<evidence type="ECO:0000256" key="5">
    <source>
        <dbReference type="ARBA" id="ARBA00022989"/>
    </source>
</evidence>
<keyword evidence="4" id="KW-0029">Amino-acid transport</keyword>
<feature type="transmembrane region" description="Helical" evidence="7">
    <location>
        <begin position="374"/>
        <end position="392"/>
    </location>
</feature>
<dbReference type="InterPro" id="IPR004841">
    <property type="entry name" value="AA-permease/SLC12A_dom"/>
</dbReference>
<feature type="transmembrane region" description="Helical" evidence="7">
    <location>
        <begin position="41"/>
        <end position="62"/>
    </location>
</feature>
<evidence type="ECO:0000256" key="6">
    <source>
        <dbReference type="ARBA" id="ARBA00023136"/>
    </source>
</evidence>
<evidence type="ECO:0000256" key="3">
    <source>
        <dbReference type="ARBA" id="ARBA00022692"/>
    </source>
</evidence>
<dbReference type="PIRSF" id="PIRSF006060">
    <property type="entry name" value="AA_transporter"/>
    <property type="match status" value="1"/>
</dbReference>
<keyword evidence="3 7" id="KW-0812">Transmembrane</keyword>
<feature type="transmembrane region" description="Helical" evidence="7">
    <location>
        <begin position="68"/>
        <end position="87"/>
    </location>
</feature>
<dbReference type="Pfam" id="PF00324">
    <property type="entry name" value="AA_permease"/>
    <property type="match status" value="1"/>
</dbReference>
<dbReference type="Gene3D" id="1.20.1740.10">
    <property type="entry name" value="Amino acid/polyamine transporter I"/>
    <property type="match status" value="1"/>
</dbReference>
<dbReference type="PANTHER" id="PTHR43341:SF6">
    <property type="entry name" value="AMINO ACID TRANSPORTER (EUROFUNG)"/>
    <property type="match status" value="1"/>
</dbReference>
<protein>
    <recommendedName>
        <fullName evidence="8">Amino acid permease/ SLC12A domain-containing protein</fullName>
    </recommendedName>
</protein>
<feature type="transmembrane region" description="Helical" evidence="7">
    <location>
        <begin position="444"/>
        <end position="465"/>
    </location>
</feature>
<feature type="transmembrane region" description="Helical" evidence="7">
    <location>
        <begin position="230"/>
        <end position="248"/>
    </location>
</feature>
<dbReference type="FunFam" id="1.20.1740.10:FF:000006">
    <property type="entry name" value="General amino acid permease"/>
    <property type="match status" value="1"/>
</dbReference>
<dbReference type="PANTHER" id="PTHR43341">
    <property type="entry name" value="AMINO ACID PERMEASE"/>
    <property type="match status" value="1"/>
</dbReference>
<comment type="subcellular location">
    <subcellularLocation>
        <location evidence="1">Membrane</location>
        <topology evidence="1">Multi-pass membrane protein</topology>
    </subcellularLocation>
</comment>
<evidence type="ECO:0000256" key="1">
    <source>
        <dbReference type="ARBA" id="ARBA00004141"/>
    </source>
</evidence>
<evidence type="ECO:0000313" key="9">
    <source>
        <dbReference type="EMBL" id="CEO46282.1"/>
    </source>
</evidence>
<reference evidence="9" key="1">
    <citation type="submission" date="2015-01" db="EMBL/GenBank/DDBJ databases">
        <authorList>
            <person name="Durling Mikael"/>
        </authorList>
    </citation>
    <scope>NUCLEOTIDE SEQUENCE</scope>
</reference>
<accession>A0A0B7JSS8</accession>
<sequence length="551" mass="60515">MSDKIATEGKHDFDDNIESRSIALPGAEGLQRRLNNRQVQLLAIGGSIGTALFITIGNAVAAGGPASLLIAFTVYCGILACVSNCAAEMTTYMPVEGGFITLAGYWFDDALGFMVGWNFFLYEAVMVPFEITAINLLLKFWSDNVPPAAICVACIVLYAGINFMAVAVFGEAEFWLSLGKVILIFILMFFTFVTMVGGNPHGDAYGFRYWSTPSAFATYRSENNLGRFEGFLKAIWIAAFTIVGPEYISMAAAEAKSPRIIIKNAYKTIYWRFCLFFIMGAICVGIVVPWNDPTLQALLNGTSEASGAAASPYVIAMTNMQIEGLPHLVNALLLTSIFSAGNTLFYCATRSLYGLAITGRAPSVLKRTMRGVPVYCFAVTLCFPFLSFLQLSNNSSEVIGWLVSIVTAGGLINFIVICLTYLNWYRACNVQGFDRQSLPYYARFQPYSTWIGLISLSVIVVFYGYAAFAPWSVAAFFQNYTMQIIAPILYVGWKFIKKTKLVKPNEMDLVWQAPVISAYEATVTEPVQSFWGEIVGLVGINRKGKPTQSQG</sequence>
<keyword evidence="6 7" id="KW-0472">Membrane</keyword>
<feature type="transmembrane region" description="Helical" evidence="7">
    <location>
        <begin position="471"/>
        <end position="493"/>
    </location>
</feature>
<feature type="transmembrane region" description="Helical" evidence="7">
    <location>
        <begin position="147"/>
        <end position="169"/>
    </location>
</feature>
<feature type="transmembrane region" description="Helical" evidence="7">
    <location>
        <begin position="398"/>
        <end position="424"/>
    </location>
</feature>
<feature type="transmembrane region" description="Helical" evidence="7">
    <location>
        <begin position="328"/>
        <end position="353"/>
    </location>
</feature>
<feature type="transmembrane region" description="Helical" evidence="7">
    <location>
        <begin position="181"/>
        <end position="198"/>
    </location>
</feature>
<keyword evidence="2" id="KW-0813">Transport</keyword>
<gene>
    <name evidence="9" type="ORF">BN869_000002337_1</name>
</gene>
<feature type="domain" description="Amino acid permease/ SLC12A" evidence="8">
    <location>
        <begin position="39"/>
        <end position="501"/>
    </location>
</feature>
<dbReference type="AlphaFoldDB" id="A0A0B7JSS8"/>
<evidence type="ECO:0000256" key="7">
    <source>
        <dbReference type="SAM" id="Phobius"/>
    </source>
</evidence>
<proteinExistence type="predicted"/>
<dbReference type="GO" id="GO:0016020">
    <property type="term" value="C:membrane"/>
    <property type="evidence" value="ECO:0007669"/>
    <property type="project" value="UniProtKB-SubCell"/>
</dbReference>
<dbReference type="GO" id="GO:0015171">
    <property type="term" value="F:amino acid transmembrane transporter activity"/>
    <property type="evidence" value="ECO:0007669"/>
    <property type="project" value="TreeGrafter"/>
</dbReference>
<organism evidence="9">
    <name type="scientific">Bionectria ochroleuca</name>
    <name type="common">Gliocladium roseum</name>
    <dbReference type="NCBI Taxonomy" id="29856"/>
    <lineage>
        <taxon>Eukaryota</taxon>
        <taxon>Fungi</taxon>
        <taxon>Dikarya</taxon>
        <taxon>Ascomycota</taxon>
        <taxon>Pezizomycotina</taxon>
        <taxon>Sordariomycetes</taxon>
        <taxon>Hypocreomycetidae</taxon>
        <taxon>Hypocreales</taxon>
        <taxon>Bionectriaceae</taxon>
        <taxon>Clonostachys</taxon>
    </lineage>
</organism>
<evidence type="ECO:0000256" key="2">
    <source>
        <dbReference type="ARBA" id="ARBA00022448"/>
    </source>
</evidence>
<feature type="transmembrane region" description="Helical" evidence="7">
    <location>
        <begin position="269"/>
        <end position="290"/>
    </location>
</feature>
<evidence type="ECO:0000259" key="8">
    <source>
        <dbReference type="Pfam" id="PF00324"/>
    </source>
</evidence>
<name>A0A0B7JSS8_BIOOC</name>
<dbReference type="EMBL" id="CDPU01000004">
    <property type="protein sequence ID" value="CEO46282.1"/>
    <property type="molecule type" value="Genomic_DNA"/>
</dbReference>